<dbReference type="GO" id="GO:0005737">
    <property type="term" value="C:cytoplasm"/>
    <property type="evidence" value="ECO:0007669"/>
    <property type="project" value="UniProtKB-SubCell"/>
</dbReference>
<gene>
    <name evidence="8" type="ORF">SAMN05421780_101281</name>
</gene>
<sequence>MKKVLFVCLGNICRSPLAEGLFTQHVQLQELTDQFEIDSAGTNSYHMGELADQRTRANAASHGLGLTHRARTFKAQDWQEFDLILAMDENNLENIKRLCPNPELLTKAKLMREYDPQADSLEVPDPYYGTEKDFEEVYQILHRSTAALLASIIS</sequence>
<evidence type="ECO:0000313" key="8">
    <source>
        <dbReference type="EMBL" id="SFB75323.1"/>
    </source>
</evidence>
<dbReference type="CDD" id="cd16343">
    <property type="entry name" value="LMWPTP"/>
    <property type="match status" value="1"/>
</dbReference>
<comment type="subcellular location">
    <subcellularLocation>
        <location evidence="1">Cytoplasm</location>
    </subcellularLocation>
</comment>
<reference evidence="8 9" key="1">
    <citation type="submission" date="2016-10" db="EMBL/GenBank/DDBJ databases">
        <authorList>
            <person name="de Groot N.N."/>
        </authorList>
    </citation>
    <scope>NUCLEOTIDE SEQUENCE [LARGE SCALE GENOMIC DNA]</scope>
    <source>
        <strain evidence="8 9">DSM 6793</strain>
    </source>
</reference>
<evidence type="ECO:0000256" key="6">
    <source>
        <dbReference type="PIRSR" id="PIRSR617867-1"/>
    </source>
</evidence>
<dbReference type="PANTHER" id="PTHR11717">
    <property type="entry name" value="LOW MOLECULAR WEIGHT PROTEIN TYROSINE PHOSPHATASE"/>
    <property type="match status" value="1"/>
</dbReference>
<dbReference type="InterPro" id="IPR036196">
    <property type="entry name" value="Ptyr_pPase_sf"/>
</dbReference>
<dbReference type="InterPro" id="IPR050438">
    <property type="entry name" value="LMW_PTPase"/>
</dbReference>
<name>A0A1I1DRY9_9BACT</name>
<keyword evidence="5" id="KW-0904">Protein phosphatase</keyword>
<dbReference type="EMBL" id="FOLE01000001">
    <property type="protein sequence ID" value="SFB75323.1"/>
    <property type="molecule type" value="Genomic_DNA"/>
</dbReference>
<dbReference type="AlphaFoldDB" id="A0A1I1DRY9"/>
<dbReference type="GO" id="GO:0004725">
    <property type="term" value="F:protein tyrosine phosphatase activity"/>
    <property type="evidence" value="ECO:0007669"/>
    <property type="project" value="InterPro"/>
</dbReference>
<dbReference type="Pfam" id="PF01451">
    <property type="entry name" value="LMWPc"/>
    <property type="match status" value="1"/>
</dbReference>
<organism evidence="8 9">
    <name type="scientific">Flexibacter flexilis DSM 6793</name>
    <dbReference type="NCBI Taxonomy" id="927664"/>
    <lineage>
        <taxon>Bacteria</taxon>
        <taxon>Pseudomonadati</taxon>
        <taxon>Bacteroidota</taxon>
        <taxon>Cytophagia</taxon>
        <taxon>Cytophagales</taxon>
        <taxon>Flexibacteraceae</taxon>
        <taxon>Flexibacter</taxon>
    </lineage>
</organism>
<accession>A0A1I1DRY9</accession>
<dbReference type="FunFam" id="3.40.50.2300:FF:000105">
    <property type="entry name" value="Low molecular weight phosphotyrosine protein"/>
    <property type="match status" value="1"/>
</dbReference>
<dbReference type="InterPro" id="IPR017867">
    <property type="entry name" value="Tyr_phospatase_low_mol_wt"/>
</dbReference>
<dbReference type="SUPFAM" id="SSF52788">
    <property type="entry name" value="Phosphotyrosine protein phosphatases I"/>
    <property type="match status" value="1"/>
</dbReference>
<dbReference type="PANTHER" id="PTHR11717:SF7">
    <property type="entry name" value="LOW MOLECULAR WEIGHT PHOSPHOTYROSINE PROTEIN PHOSPHATASE"/>
    <property type="match status" value="1"/>
</dbReference>
<proteinExistence type="inferred from homology"/>
<evidence type="ECO:0000259" key="7">
    <source>
        <dbReference type="SMART" id="SM00226"/>
    </source>
</evidence>
<feature type="active site" evidence="6">
    <location>
        <position position="14"/>
    </location>
</feature>
<evidence type="ECO:0000256" key="5">
    <source>
        <dbReference type="ARBA" id="ARBA00022912"/>
    </source>
</evidence>
<keyword evidence="3" id="KW-0963">Cytoplasm</keyword>
<dbReference type="STRING" id="927664.SAMN05421780_101281"/>
<comment type="similarity">
    <text evidence="2">Belongs to the low molecular weight phosphotyrosine protein phosphatase family.</text>
</comment>
<feature type="active site" description="Nucleophile" evidence="6">
    <location>
        <position position="8"/>
    </location>
</feature>
<feature type="active site" description="Proton donor" evidence="6">
    <location>
        <position position="125"/>
    </location>
</feature>
<evidence type="ECO:0000256" key="4">
    <source>
        <dbReference type="ARBA" id="ARBA00022801"/>
    </source>
</evidence>
<evidence type="ECO:0000256" key="2">
    <source>
        <dbReference type="ARBA" id="ARBA00011063"/>
    </source>
</evidence>
<keyword evidence="9" id="KW-1185">Reference proteome</keyword>
<evidence type="ECO:0000256" key="1">
    <source>
        <dbReference type="ARBA" id="ARBA00004496"/>
    </source>
</evidence>
<evidence type="ECO:0000313" key="9">
    <source>
        <dbReference type="Proteomes" id="UP000199514"/>
    </source>
</evidence>
<dbReference type="Proteomes" id="UP000199514">
    <property type="component" value="Unassembled WGS sequence"/>
</dbReference>
<dbReference type="PRINTS" id="PR00719">
    <property type="entry name" value="LMWPTPASE"/>
</dbReference>
<protein>
    <submittedName>
        <fullName evidence="8">Protein-tyrosine phosphatase</fullName>
    </submittedName>
</protein>
<dbReference type="RefSeq" id="WP_091506091.1">
    <property type="nucleotide sequence ID" value="NZ_FOLE01000001.1"/>
</dbReference>
<feature type="domain" description="Phosphotyrosine protein phosphatase I" evidence="7">
    <location>
        <begin position="2"/>
        <end position="151"/>
    </location>
</feature>
<dbReference type="SMART" id="SM00226">
    <property type="entry name" value="LMWPc"/>
    <property type="match status" value="1"/>
</dbReference>
<evidence type="ECO:0000256" key="3">
    <source>
        <dbReference type="ARBA" id="ARBA00022490"/>
    </source>
</evidence>
<dbReference type="InterPro" id="IPR023485">
    <property type="entry name" value="Ptyr_pPase"/>
</dbReference>
<dbReference type="Gene3D" id="3.40.50.2300">
    <property type="match status" value="1"/>
</dbReference>
<dbReference type="OrthoDB" id="9784339at2"/>
<keyword evidence="4" id="KW-0378">Hydrolase</keyword>